<comment type="caution">
    <text evidence="3">The sequence shown here is derived from an EMBL/GenBank/DDBJ whole genome shotgun (WGS) entry which is preliminary data.</text>
</comment>
<evidence type="ECO:0000259" key="2">
    <source>
        <dbReference type="Pfam" id="PF03372"/>
    </source>
</evidence>
<organism evidence="3 4">
    <name type="scientific">Georgenia daeguensis</name>
    <dbReference type="NCBI Taxonomy" id="908355"/>
    <lineage>
        <taxon>Bacteria</taxon>
        <taxon>Bacillati</taxon>
        <taxon>Actinomycetota</taxon>
        <taxon>Actinomycetes</taxon>
        <taxon>Micrococcales</taxon>
        <taxon>Bogoriellaceae</taxon>
        <taxon>Georgenia</taxon>
    </lineage>
</organism>
<name>A0ABP8EVN6_9MICO</name>
<keyword evidence="1" id="KW-0472">Membrane</keyword>
<dbReference type="Pfam" id="PF03372">
    <property type="entry name" value="Exo_endo_phos"/>
    <property type="match status" value="1"/>
</dbReference>
<feature type="domain" description="Endonuclease/exonuclease/phosphatase" evidence="2">
    <location>
        <begin position="129"/>
        <end position="339"/>
    </location>
</feature>
<evidence type="ECO:0000313" key="3">
    <source>
        <dbReference type="EMBL" id="GAA4288018.1"/>
    </source>
</evidence>
<keyword evidence="4" id="KW-1185">Reference proteome</keyword>
<feature type="transmembrane region" description="Helical" evidence="1">
    <location>
        <begin position="43"/>
        <end position="68"/>
    </location>
</feature>
<dbReference type="Proteomes" id="UP001499841">
    <property type="component" value="Unassembled WGS sequence"/>
</dbReference>
<keyword evidence="1" id="KW-0812">Transmembrane</keyword>
<reference evidence="4" key="1">
    <citation type="journal article" date="2019" name="Int. J. Syst. Evol. Microbiol.">
        <title>The Global Catalogue of Microorganisms (GCM) 10K type strain sequencing project: providing services to taxonomists for standard genome sequencing and annotation.</title>
        <authorList>
            <consortium name="The Broad Institute Genomics Platform"/>
            <consortium name="The Broad Institute Genome Sequencing Center for Infectious Disease"/>
            <person name="Wu L."/>
            <person name="Ma J."/>
        </authorList>
    </citation>
    <scope>NUCLEOTIDE SEQUENCE [LARGE SCALE GENOMIC DNA]</scope>
    <source>
        <strain evidence="4">JCM 17459</strain>
    </source>
</reference>
<dbReference type="Gene3D" id="3.60.10.10">
    <property type="entry name" value="Endonuclease/exonuclease/phosphatase"/>
    <property type="match status" value="1"/>
</dbReference>
<dbReference type="EMBL" id="BAABBA010000010">
    <property type="protein sequence ID" value="GAA4288018.1"/>
    <property type="molecule type" value="Genomic_DNA"/>
</dbReference>
<proteinExistence type="predicted"/>
<evidence type="ECO:0000313" key="4">
    <source>
        <dbReference type="Proteomes" id="UP001499841"/>
    </source>
</evidence>
<accession>A0ABP8EVN6</accession>
<dbReference type="SUPFAM" id="SSF56219">
    <property type="entry name" value="DNase I-like"/>
    <property type="match status" value="1"/>
</dbReference>
<evidence type="ECO:0000256" key="1">
    <source>
        <dbReference type="SAM" id="Phobius"/>
    </source>
</evidence>
<dbReference type="RefSeq" id="WP_345041397.1">
    <property type="nucleotide sequence ID" value="NZ_BAABBA010000010.1"/>
</dbReference>
<dbReference type="InterPro" id="IPR005135">
    <property type="entry name" value="Endo/exonuclease/phosphatase"/>
</dbReference>
<sequence>MRVIGWVLVLVLGAAAVLTLNPEWLARVDPDWAGLTTAYPFSQLFALRALLAVAFAVVAAVVLVVGVVRRRWFHGGTRTLLLGVVLAVVAGGHGWVLVDRGLSNPAELPADRGLRPADPGDGTLTVVAYNTREGRTGVGDVTATAEDTGADVLVLSETSAELAQDVASRLAGEDETFQVFMATGGPEGIGDTGSTAMLVSTTLGEYVQVPGPATERGAVRAEPASGVGPVLVGVHAMPPVRETHDQWLVDIDAVMDLCGSRGPDGMILAGDLNTTLDHAPMQDLGRCTDGSVEAGVGGLATWPAQLPALLGTAIDHVLVDAARYEVTAGQLVDRGESDHRGLVVRLRPVGP</sequence>
<dbReference type="InterPro" id="IPR036691">
    <property type="entry name" value="Endo/exonu/phosph_ase_sf"/>
</dbReference>
<keyword evidence="1" id="KW-1133">Transmembrane helix</keyword>
<protein>
    <recommendedName>
        <fullName evidence="2">Endonuclease/exonuclease/phosphatase domain-containing protein</fullName>
    </recommendedName>
</protein>
<gene>
    <name evidence="3" type="ORF">GCM10022262_23780</name>
</gene>
<feature type="transmembrane region" description="Helical" evidence="1">
    <location>
        <begin position="80"/>
        <end position="98"/>
    </location>
</feature>